<proteinExistence type="predicted"/>
<gene>
    <name evidence="2" type="ORF">DKK79_04025</name>
</gene>
<accession>A0A2V4E3V3</accession>
<organism evidence="2 3">
    <name type="scientific">Gilliamella apicola</name>
    <dbReference type="NCBI Taxonomy" id="1196095"/>
    <lineage>
        <taxon>Bacteria</taxon>
        <taxon>Pseudomonadati</taxon>
        <taxon>Pseudomonadota</taxon>
        <taxon>Gammaproteobacteria</taxon>
        <taxon>Orbales</taxon>
        <taxon>Orbaceae</taxon>
        <taxon>Gilliamella</taxon>
    </lineage>
</organism>
<sequence length="314" mass="36824">MIFDKSRLVICLEPNQLRYQIIEVKTRKKESHNKNFIDIAYQDLADIDQFIQNLKQQLSRLTAIELKLSDNYVRYQKIAYPDIELTATELVLYVQASLYKLFQQSSNLLFFDFVSLLSSPKALIIAVCERDIINYWLDLSRKYGLTLLFVGSHFENNSFNFLPWREQKAKQQQFRLLLFVVSLIGVMICYFFYLLINAQSNFDLYSQQLLEQQALQQELTIKSKGYIPNPSPSQKQIEQSLKMFSEKLPATIWLNLYTYEPPKIKITGGSVNYVDIINFNQLLSANYSVKKSQVKNIENSHENLLFQMDIELNE</sequence>
<evidence type="ECO:0000313" key="3">
    <source>
        <dbReference type="Proteomes" id="UP000247483"/>
    </source>
</evidence>
<dbReference type="Proteomes" id="UP000247483">
    <property type="component" value="Unassembled WGS sequence"/>
</dbReference>
<evidence type="ECO:0000256" key="1">
    <source>
        <dbReference type="SAM" id="Phobius"/>
    </source>
</evidence>
<dbReference type="AlphaFoldDB" id="A0A2V4E3V3"/>
<reference evidence="2 3" key="1">
    <citation type="submission" date="2018-05" db="EMBL/GenBank/DDBJ databases">
        <title>Reference genomes for bee gut microbiota database.</title>
        <authorList>
            <person name="Ellegaard K.M."/>
        </authorList>
    </citation>
    <scope>NUCLEOTIDE SEQUENCE [LARGE SCALE GENOMIC DNA]</scope>
    <source>
        <strain evidence="2 3">ESL0177</strain>
    </source>
</reference>
<feature type="transmembrane region" description="Helical" evidence="1">
    <location>
        <begin position="174"/>
        <end position="196"/>
    </location>
</feature>
<comment type="caution">
    <text evidence="2">The sequence shown here is derived from an EMBL/GenBank/DDBJ whole genome shotgun (WGS) entry which is preliminary data.</text>
</comment>
<dbReference type="EMBL" id="QGLP01000004">
    <property type="protein sequence ID" value="PXZ05841.1"/>
    <property type="molecule type" value="Genomic_DNA"/>
</dbReference>
<dbReference type="RefSeq" id="WP_110422940.1">
    <property type="nucleotide sequence ID" value="NZ_QGLP01000004.1"/>
</dbReference>
<keyword evidence="1" id="KW-0812">Transmembrane</keyword>
<keyword evidence="1" id="KW-1133">Transmembrane helix</keyword>
<evidence type="ECO:0000313" key="2">
    <source>
        <dbReference type="EMBL" id="PXZ05841.1"/>
    </source>
</evidence>
<protein>
    <submittedName>
        <fullName evidence="2">Uncharacterized protein</fullName>
    </submittedName>
</protein>
<keyword evidence="1" id="KW-0472">Membrane</keyword>
<name>A0A2V4E3V3_9GAMM</name>